<accession>A0A409YNW0</accession>
<evidence type="ECO:0000256" key="9">
    <source>
        <dbReference type="ARBA" id="ARBA00022884"/>
    </source>
</evidence>
<name>A0A409YNW0_9AGAR</name>
<evidence type="ECO:0000256" key="11">
    <source>
        <dbReference type="ARBA" id="ARBA00023187"/>
    </source>
</evidence>
<gene>
    <name evidence="15" type="ORF">CVT24_007133</name>
</gene>
<evidence type="ECO:0000313" key="15">
    <source>
        <dbReference type="EMBL" id="PPR04753.1"/>
    </source>
</evidence>
<feature type="region of interest" description="Disordered" evidence="13">
    <location>
        <begin position="272"/>
        <end position="378"/>
    </location>
</feature>
<feature type="compositionally biased region" description="Basic and acidic residues" evidence="13">
    <location>
        <begin position="701"/>
        <end position="713"/>
    </location>
</feature>
<feature type="compositionally biased region" description="Polar residues" evidence="13">
    <location>
        <begin position="110"/>
        <end position="128"/>
    </location>
</feature>
<feature type="compositionally biased region" description="Basic and acidic residues" evidence="13">
    <location>
        <begin position="319"/>
        <end position="336"/>
    </location>
</feature>
<proteinExistence type="inferred from homology"/>
<feature type="compositionally biased region" description="Basic and acidic residues" evidence="13">
    <location>
        <begin position="292"/>
        <end position="309"/>
    </location>
</feature>
<dbReference type="GO" id="GO:0035145">
    <property type="term" value="C:exon-exon junction complex"/>
    <property type="evidence" value="ECO:0007669"/>
    <property type="project" value="InterPro"/>
</dbReference>
<evidence type="ECO:0000256" key="7">
    <source>
        <dbReference type="ARBA" id="ARBA00022816"/>
    </source>
</evidence>
<evidence type="ECO:0000256" key="6">
    <source>
        <dbReference type="ARBA" id="ARBA00022664"/>
    </source>
</evidence>
<protein>
    <recommendedName>
        <fullName evidence="14">Btz domain-containing protein</fullName>
    </recommendedName>
</protein>
<dbReference type="STRING" id="181874.A0A409YNW0"/>
<keyword evidence="16" id="KW-1185">Reference proteome</keyword>
<feature type="compositionally biased region" description="Acidic residues" evidence="13">
    <location>
        <begin position="71"/>
        <end position="81"/>
    </location>
</feature>
<keyword evidence="8" id="KW-0810">Translation regulation</keyword>
<feature type="compositionally biased region" description="Low complexity" evidence="13">
    <location>
        <begin position="337"/>
        <end position="354"/>
    </location>
</feature>
<dbReference type="GO" id="GO:0051028">
    <property type="term" value="P:mRNA transport"/>
    <property type="evidence" value="ECO:0007669"/>
    <property type="project" value="UniProtKB-KW"/>
</dbReference>
<feature type="compositionally biased region" description="Gly residues" evidence="13">
    <location>
        <begin position="355"/>
        <end position="369"/>
    </location>
</feature>
<dbReference type="InParanoid" id="A0A409YNW0"/>
<feature type="compositionally biased region" description="Basic and acidic residues" evidence="13">
    <location>
        <begin position="482"/>
        <end position="496"/>
    </location>
</feature>
<evidence type="ECO:0000259" key="14">
    <source>
        <dbReference type="Pfam" id="PF09405"/>
    </source>
</evidence>
<dbReference type="GO" id="GO:0006397">
    <property type="term" value="P:mRNA processing"/>
    <property type="evidence" value="ECO:0007669"/>
    <property type="project" value="UniProtKB-KW"/>
</dbReference>
<keyword evidence="4" id="KW-0813">Transport</keyword>
<feature type="region of interest" description="Disordered" evidence="13">
    <location>
        <begin position="465"/>
        <end position="519"/>
    </location>
</feature>
<keyword evidence="12" id="KW-0539">Nucleus</keyword>
<evidence type="ECO:0000256" key="3">
    <source>
        <dbReference type="ARBA" id="ARBA00009548"/>
    </source>
</evidence>
<feature type="compositionally biased region" description="Acidic residues" evidence="13">
    <location>
        <begin position="44"/>
        <end position="62"/>
    </location>
</feature>
<comment type="similarity">
    <text evidence="3">Belongs to the CASC3 family.</text>
</comment>
<feature type="region of interest" description="Disordered" evidence="13">
    <location>
        <begin position="698"/>
        <end position="757"/>
    </location>
</feature>
<evidence type="ECO:0000256" key="2">
    <source>
        <dbReference type="ARBA" id="ARBA00004496"/>
    </source>
</evidence>
<evidence type="ECO:0000256" key="12">
    <source>
        <dbReference type="ARBA" id="ARBA00023242"/>
    </source>
</evidence>
<feature type="region of interest" description="Disordered" evidence="13">
    <location>
        <begin position="1"/>
        <end position="245"/>
    </location>
</feature>
<dbReference type="GO" id="GO:0003729">
    <property type="term" value="F:mRNA binding"/>
    <property type="evidence" value="ECO:0007669"/>
    <property type="project" value="InterPro"/>
</dbReference>
<keyword evidence="9" id="KW-0694">RNA-binding</keyword>
<dbReference type="OrthoDB" id="3361414at2759"/>
<comment type="subcellular location">
    <subcellularLocation>
        <location evidence="2">Cytoplasm</location>
    </subcellularLocation>
    <subcellularLocation>
        <location evidence="1">Nucleus</location>
    </subcellularLocation>
</comment>
<feature type="compositionally biased region" description="Basic residues" evidence="13">
    <location>
        <begin position="277"/>
        <end position="291"/>
    </location>
</feature>
<evidence type="ECO:0000256" key="1">
    <source>
        <dbReference type="ARBA" id="ARBA00004123"/>
    </source>
</evidence>
<feature type="compositionally biased region" description="Basic residues" evidence="13">
    <location>
        <begin position="29"/>
        <end position="39"/>
    </location>
</feature>
<evidence type="ECO:0000256" key="4">
    <source>
        <dbReference type="ARBA" id="ARBA00022448"/>
    </source>
</evidence>
<organism evidence="15 16">
    <name type="scientific">Panaeolus cyanescens</name>
    <dbReference type="NCBI Taxonomy" id="181874"/>
    <lineage>
        <taxon>Eukaryota</taxon>
        <taxon>Fungi</taxon>
        <taxon>Dikarya</taxon>
        <taxon>Basidiomycota</taxon>
        <taxon>Agaricomycotina</taxon>
        <taxon>Agaricomycetes</taxon>
        <taxon>Agaricomycetidae</taxon>
        <taxon>Agaricales</taxon>
        <taxon>Agaricineae</taxon>
        <taxon>Galeropsidaceae</taxon>
        <taxon>Panaeolus</taxon>
    </lineage>
</organism>
<dbReference type="GO" id="GO:0006417">
    <property type="term" value="P:regulation of translation"/>
    <property type="evidence" value="ECO:0007669"/>
    <property type="project" value="UniProtKB-KW"/>
</dbReference>
<dbReference type="AlphaFoldDB" id="A0A409YNW0"/>
<dbReference type="Pfam" id="PF09405">
    <property type="entry name" value="Btz"/>
    <property type="match status" value="1"/>
</dbReference>
<feature type="compositionally biased region" description="Low complexity" evidence="13">
    <location>
        <begin position="9"/>
        <end position="22"/>
    </location>
</feature>
<dbReference type="InterPro" id="IPR018545">
    <property type="entry name" value="Btz_dom"/>
</dbReference>
<feature type="compositionally biased region" description="Low complexity" evidence="13">
    <location>
        <begin position="714"/>
        <end position="723"/>
    </location>
</feature>
<keyword evidence="7" id="KW-0509">mRNA transport</keyword>
<dbReference type="GO" id="GO:0008380">
    <property type="term" value="P:RNA splicing"/>
    <property type="evidence" value="ECO:0007669"/>
    <property type="project" value="UniProtKB-KW"/>
</dbReference>
<keyword evidence="5" id="KW-0963">Cytoplasm</keyword>
<dbReference type="GO" id="GO:0005737">
    <property type="term" value="C:cytoplasm"/>
    <property type="evidence" value="ECO:0007669"/>
    <property type="project" value="UniProtKB-SubCell"/>
</dbReference>
<dbReference type="GO" id="GO:0000184">
    <property type="term" value="P:nuclear-transcribed mRNA catabolic process, nonsense-mediated decay"/>
    <property type="evidence" value="ECO:0007669"/>
    <property type="project" value="UniProtKB-KW"/>
</dbReference>
<feature type="compositionally biased region" description="Low complexity" evidence="13">
    <location>
        <begin position="211"/>
        <end position="225"/>
    </location>
</feature>
<reference evidence="15 16" key="1">
    <citation type="journal article" date="2018" name="Evol. Lett.">
        <title>Horizontal gene cluster transfer increased hallucinogenic mushroom diversity.</title>
        <authorList>
            <person name="Reynolds H.T."/>
            <person name="Vijayakumar V."/>
            <person name="Gluck-Thaler E."/>
            <person name="Korotkin H.B."/>
            <person name="Matheny P.B."/>
            <person name="Slot J.C."/>
        </authorList>
    </citation>
    <scope>NUCLEOTIDE SEQUENCE [LARGE SCALE GENOMIC DNA]</scope>
    <source>
        <strain evidence="15 16">2629</strain>
    </source>
</reference>
<evidence type="ECO:0000256" key="13">
    <source>
        <dbReference type="SAM" id="MobiDB-lite"/>
    </source>
</evidence>
<sequence length="830" mass="90896">MPTTAVKQSSSNSTNKSTNNKSRAAPPAKGRRIFRRRGRARDELDSDDELEREAATDSDSDNTDLSLTDSATDDSDTEPASDDVIPHDRTHLPTPRNSQSPDSIAKESTRQMNGDSSTFFAASTNWSDNVEREEAEGANEVPVIDFADFDAKTVERLPTAPKSKKAKQKAKRAAKRQAHSDPATAGSQQPSVPSKKRESPPKDDSAPLDNSKLSASSAAQESSPSTYVSPARQAYQQRLETDPSYVPKIGNFWGHDDRLIDADLRSLSFWWNSQRGGRGRGRGGFRGRGGHHHGDNIHKSAEEQDRDQQADQVPPIERTWTHDGFEELKRKEEQRRSQAAARQESASKRGALTGARGGFGARGRGGFTRGGLLSPGGRNSLPQNRIRFIMKPEVMWTKQSETFLFLDPAMKPRHGQGPGFRVRIPGNDGEVVRAPLGSSKLEVSPAKASQPTTSNFTVRLPRAQPNADVKAASEAPVEVPEQEPHDEHPIGLEERPTSITPHQAPTPLEPTVQPSSSALPLPSIRTQLEQITLEPAAPSPERQALTEQAVLRKPSVDLGTTQTPAMEQAAATERPTLPPLQTTFTPPPPPQPQVVQPAPGYGPPYGYPPQLPPGIGLNPHGMPYELTTGRPVYLPHPPPMYNPRPMMHSHNPSMTFVPGHMHHPSSGTPDFLAQPPHTPPVNGFIDPVTGNPMFSFPRPNARIEIRPPGEESSKSTTSKSSAAPRTSTNLRTVAPPFQPSAYNNDPTRQAGGYYTPSDASLPAYDNSNGHMPIDDATQGMPNGMMSYPPYQQPYYYPEPYGYSQQYMDMSQHGHYDMYNMDQVPQGTVYY</sequence>
<dbReference type="Proteomes" id="UP000284842">
    <property type="component" value="Unassembled WGS sequence"/>
</dbReference>
<feature type="domain" description="Btz" evidence="14">
    <location>
        <begin position="232"/>
        <end position="343"/>
    </location>
</feature>
<evidence type="ECO:0000256" key="5">
    <source>
        <dbReference type="ARBA" id="ARBA00022490"/>
    </source>
</evidence>
<feature type="compositionally biased region" description="Basic residues" evidence="13">
    <location>
        <begin position="162"/>
        <end position="177"/>
    </location>
</feature>
<keyword evidence="6" id="KW-0507">mRNA processing</keyword>
<comment type="caution">
    <text evidence="15">The sequence shown here is derived from an EMBL/GenBank/DDBJ whole genome shotgun (WGS) entry which is preliminary data.</text>
</comment>
<evidence type="ECO:0000256" key="10">
    <source>
        <dbReference type="ARBA" id="ARBA00023161"/>
    </source>
</evidence>
<evidence type="ECO:0000313" key="16">
    <source>
        <dbReference type="Proteomes" id="UP000284842"/>
    </source>
</evidence>
<evidence type="ECO:0000256" key="8">
    <source>
        <dbReference type="ARBA" id="ARBA00022845"/>
    </source>
</evidence>
<keyword evidence="10" id="KW-0866">Nonsense-mediated mRNA decay</keyword>
<feature type="compositionally biased region" description="Basic and acidic residues" evidence="13">
    <location>
        <begin position="195"/>
        <end position="205"/>
    </location>
</feature>
<keyword evidence="11" id="KW-0508">mRNA splicing</keyword>
<dbReference type="EMBL" id="NHTK01000895">
    <property type="protein sequence ID" value="PPR04753.1"/>
    <property type="molecule type" value="Genomic_DNA"/>
</dbReference>